<keyword evidence="2" id="KW-0812">Transmembrane</keyword>
<evidence type="ECO:0000313" key="4">
    <source>
        <dbReference type="Proteomes" id="UP001489004"/>
    </source>
</evidence>
<protein>
    <submittedName>
        <fullName evidence="3">Uncharacterized protein</fullName>
    </submittedName>
</protein>
<dbReference type="EMBL" id="JALJOR010000011">
    <property type="protein sequence ID" value="KAK9808988.1"/>
    <property type="molecule type" value="Genomic_DNA"/>
</dbReference>
<proteinExistence type="predicted"/>
<feature type="compositionally biased region" description="Low complexity" evidence="1">
    <location>
        <begin position="218"/>
        <end position="228"/>
    </location>
</feature>
<keyword evidence="2" id="KW-1133">Transmembrane helix</keyword>
<evidence type="ECO:0000256" key="2">
    <source>
        <dbReference type="SAM" id="Phobius"/>
    </source>
</evidence>
<name>A0AAW1PLN0_9CHLO</name>
<keyword evidence="2" id="KW-0472">Membrane</keyword>
<feature type="region of interest" description="Disordered" evidence="1">
    <location>
        <begin position="216"/>
        <end position="251"/>
    </location>
</feature>
<comment type="caution">
    <text evidence="3">The sequence shown here is derived from an EMBL/GenBank/DDBJ whole genome shotgun (WGS) entry which is preliminary data.</text>
</comment>
<evidence type="ECO:0000256" key="1">
    <source>
        <dbReference type="SAM" id="MobiDB-lite"/>
    </source>
</evidence>
<sequence>MQIHRYLTAGGTRLTTASAADADFRHWEVRTGLVWGIDLAIYYSGIGNGRLGERWRAGSILELVGFIISLIGVVLYSQANSRVAQAHNRVKRAGVSPRSADAKKICRDVFAPQHCGIPMAEADQSDNAIKANYETFPSPAYTVEEPAPMPLIQRISWRRTLQAHSSWLLDPHQVDPADHVGPTSFSGFTLVNPRLPPLRIPETVVEEDIEASADVVGAAAPAQAPAQPEVDMAGESGDTDDVDDSDEVPAF</sequence>
<gene>
    <name evidence="3" type="ORF">WJX72_007400</name>
</gene>
<accession>A0AAW1PLN0</accession>
<feature type="compositionally biased region" description="Acidic residues" evidence="1">
    <location>
        <begin position="237"/>
        <end position="251"/>
    </location>
</feature>
<reference evidence="3 4" key="1">
    <citation type="journal article" date="2024" name="Nat. Commun.">
        <title>Phylogenomics reveals the evolutionary origins of lichenization in chlorophyte algae.</title>
        <authorList>
            <person name="Puginier C."/>
            <person name="Libourel C."/>
            <person name="Otte J."/>
            <person name="Skaloud P."/>
            <person name="Haon M."/>
            <person name="Grisel S."/>
            <person name="Petersen M."/>
            <person name="Berrin J.G."/>
            <person name="Delaux P.M."/>
            <person name="Dal Grande F."/>
            <person name="Keller J."/>
        </authorList>
    </citation>
    <scope>NUCLEOTIDE SEQUENCE [LARGE SCALE GENOMIC DNA]</scope>
    <source>
        <strain evidence="3 4">SAG 2043</strain>
    </source>
</reference>
<feature type="transmembrane region" description="Helical" evidence="2">
    <location>
        <begin position="60"/>
        <end position="79"/>
    </location>
</feature>
<organism evidence="3 4">
    <name type="scientific">[Myrmecia] bisecta</name>
    <dbReference type="NCBI Taxonomy" id="41462"/>
    <lineage>
        <taxon>Eukaryota</taxon>
        <taxon>Viridiplantae</taxon>
        <taxon>Chlorophyta</taxon>
        <taxon>core chlorophytes</taxon>
        <taxon>Trebouxiophyceae</taxon>
        <taxon>Trebouxiales</taxon>
        <taxon>Trebouxiaceae</taxon>
        <taxon>Myrmecia</taxon>
    </lineage>
</organism>
<dbReference type="AlphaFoldDB" id="A0AAW1PLN0"/>
<evidence type="ECO:0000313" key="3">
    <source>
        <dbReference type="EMBL" id="KAK9808988.1"/>
    </source>
</evidence>
<keyword evidence="4" id="KW-1185">Reference proteome</keyword>
<dbReference type="Proteomes" id="UP001489004">
    <property type="component" value="Unassembled WGS sequence"/>
</dbReference>